<feature type="domain" description="YDG" evidence="1">
    <location>
        <begin position="1184"/>
        <end position="1254"/>
    </location>
</feature>
<feature type="domain" description="YDG" evidence="1">
    <location>
        <begin position="1271"/>
        <end position="1341"/>
    </location>
</feature>
<feature type="domain" description="YDG" evidence="1">
    <location>
        <begin position="923"/>
        <end position="993"/>
    </location>
</feature>
<reference evidence="3" key="1">
    <citation type="submission" date="2020-08" db="EMBL/GenBank/DDBJ databases">
        <title>Lacibacter sp. S13-6-6 genome sequencing.</title>
        <authorList>
            <person name="Jin L."/>
        </authorList>
    </citation>
    <scope>NUCLEOTIDE SEQUENCE [LARGE SCALE GENOMIC DNA]</scope>
    <source>
        <strain evidence="3">S13-6-6</strain>
    </source>
</reference>
<feature type="domain" description="YDG" evidence="1">
    <location>
        <begin position="749"/>
        <end position="819"/>
    </location>
</feature>
<feature type="domain" description="YDG" evidence="1">
    <location>
        <begin position="662"/>
        <end position="732"/>
    </location>
</feature>
<dbReference type="EMBL" id="CP060007">
    <property type="protein sequence ID" value="QNA43363.1"/>
    <property type="molecule type" value="Genomic_DNA"/>
</dbReference>
<gene>
    <name evidence="2" type="ORF">H4075_14905</name>
</gene>
<keyword evidence="3" id="KW-1185">Reference proteome</keyword>
<feature type="domain" description="YDG" evidence="1">
    <location>
        <begin position="1097"/>
        <end position="1167"/>
    </location>
</feature>
<dbReference type="RefSeq" id="WP_182801628.1">
    <property type="nucleotide sequence ID" value="NZ_CP060007.1"/>
</dbReference>
<dbReference type="SUPFAM" id="SSF141571">
    <property type="entry name" value="Pentapeptide repeat-like"/>
    <property type="match status" value="4"/>
</dbReference>
<protein>
    <submittedName>
        <fullName evidence="2">T9SS type A sorting domain-containing protein</fullName>
    </submittedName>
</protein>
<dbReference type="KEGG" id="lacs:H4075_14905"/>
<sequence length="2475" mass="252890">MPQLLSLSVNQRATTALLTPFYFLLPSKKILLRFAMLVMSVAMMSGVVGQATVTTDKPDYQPGDTVVITGTGWQPGETVTLDVEEDPKPATCLLPHDLVAVADADGKIYSKEFLIKENHLGVTFTLTATGQSSGLVAVTTFTDALFFSASITSTPSSVCAGTTGSYTITISNNTSTGPGETPSGQNARLGSVRIAIPLGFTGITITDNSLDWTVSLSTPGFIEFDADGNNNNANRIDPTESVFITFTANAPPSPVNPYLWATEAWVGANFSGTKYPDIGTVLNPGSQPSVIVNASTTISTQPQNSIITYGSATSFTVVGAGSGTLTYQWQQKIGAAPFTNIIDGGIYSGATTATLGLSKPTVAMSGIKYRVLVSGDCSPSATSAEAILTVTAFDVTGSFLADDKVYDATTAAVVTTGSRSVAVIFPNDVVSLVGGTATFDTKNVGVNKTVTLTGATLSGADAGNYNLVSVSTTQADITAFDVTGSFLADDKVYDATTAAVVTTGSRSVAVIFPNDVVSLVGGTATFDTKNVGVNKTVTLTGATLSGADAGNYNLVSVSTTQADITAFDVTGSFLADDKVYDATTAAVVTTGSRSVAVIFPNDVVSLVGGTATFDTKNVGVNKTVTLTGATLSGADAGNYNLVSVSTTQADITAFDVTGSFLADDKVYDATTAAVVTTGSRSVAVIFPNDVVSLVGGTATFDTKNVGVNKTVTLTGATLSGADAGNYNLVSVSTTQADITAFDVTGSFLADDKVYDATTAAVVTTGSRSVAVIFPNDVVSLVGGTATFDTKNVGVNKTVTLTGATLSGADAGNYNLVSVSTTQADITAFDVTGSFLADDKVYDATTAAVVTTGSRSVAVIFPNDVVSLVGGTATFDTKNVGVNKTVTLTGATLSGADAGNYNLVSVSTTQADITAFDVTGSFLADDKVYDATTAAVVTTGSRSVAVIFPNDVVSLVGGTATFDTKNVGVNKTVTLTGATLSGADAGNYNLVSVSTTQADITAFDVTGSFLADDKVYDATTAAVVTTGSRSVAVIFPNDVVSLVGGTATFDTKNVGVNKTVTLTGATLSGADAGNYNLVSVSTTQADITAFDVTGSFLADDKVYDATTAAVVTTGSRSVAVIFPNDVVSLVGGTATFDTKNVGVNKTVTLTGATLSGADAGNYNLVSVSTTQADITAFDVTGSFLADDKVYDATTAAVVTTGSRSVAVIFPNDVVSLVGGTATFDTKNVGVNKTVTLTGATLSGADAGNYNLVSVSTTQADITAFDVTGSFLADDKVYDATTAAVVTTGSRSVAVIFPNDVVSLVGGTATFDTKNVGVNKTVTLTGATLSGADAGNYNLVSVSTTQADITAFDVTGSFLADDKVYDATTAAVVTTGSRSVAVIFPNDVVSLVGGTATFDTKNVGVNKTVTLTGATLSGADAGNYNLVSVSTTQADITAFDVTGSFLADDKVYDATTAAVVTTGSRSVAVIFPNDVVSLVGGTATFDTKNVGVNKTVTLTGATLSGADAGNYNLVSVSTTQADITAFDVTGSFLADDKVYDATTAAVVTTGSRSVAVIFPNDVVSLVGGTATFDTKNVGVNKTVTLTGATLSGADAGNYNLVSVSTTQADITAFDVTGSFLADDKVYDATTAAVVTTGSRSVAVIFPNDVVSLVGGTATFDTKNVGVNKTVTLTGATLSGADAGNYNLVSVSTTQADITAFDVTGSFLADDKVYDATTAAVVTTGSRSVAVIFPNDVVSLVGGTATFDTKNVGVNKTVTLTGATLSGADAGNYNLVSVSTTQADITAFDVTGSFLADDKVYDATTAAVVTTGSRSVAVIFPNDVVSLVGGTATFDTKNVGVNKTVTLTGATLSGADAGNYNLVSVSTTQADITVRDITVTANGIDKIYDGNTIATVNLFTNKISGDVVTASYTTANFANANVGTWVINVSGIEIGGTDAANYNLVNTTATTSATILLASTTTTLITSAPSVRYMDNLTMTARVTPLNTGSSLTGSVHFWIGATLASATDYGSATVVPIPGSPDGSVEATLIKQVTNLPAGYTVYAVFTSSNANYDGSSGTKPLTVVARDADPYDAKGFYTGDVFAWTTGPNSSRGTVTMTAMIKDKNDPKGDVRGAKVTFCYVNNGVWSPIPSAKDIPVGLVDINDGSLGFASAIVQFDIGSQNAANYQIGVLVTGAYTNEDLINCGLSQVIVSVSKPIPGGFICGGSRLVNPATSNLSAGYIKGAPGLCTDYQFDVQYTKSGTNPKGKVKIMINSYYTRDGILDSKLHTYIVTTNAIASMNVVAPTGTFSAKANLVEQFDGYVEAIEGGSTFQMTAYQNGCDQKLAITLYRKAGGIWFSNSWDGVKTIQQPVAAGSKVYVGGAVPCSLNSVKIENSTITDAPLIRSTFNQAFDAFNVKVLGNPSLTTFRLQLQSNNMQEKFTVKVVDVNGRLIEVKQNLYAGQVIELGSKYTQGTYFAEVTQGANRKLVKLVKISRD</sequence>
<name>A0A7G5XD10_9BACT</name>
<feature type="domain" description="YDG" evidence="1">
    <location>
        <begin position="836"/>
        <end position="906"/>
    </location>
</feature>
<feature type="domain" description="YDG" evidence="1">
    <location>
        <begin position="1873"/>
        <end position="1945"/>
    </location>
</feature>
<dbReference type="Pfam" id="PF18657">
    <property type="entry name" value="YDG"/>
    <property type="match status" value="18"/>
</dbReference>
<feature type="domain" description="YDG" evidence="1">
    <location>
        <begin position="1793"/>
        <end position="1863"/>
    </location>
</feature>
<dbReference type="Proteomes" id="UP000515344">
    <property type="component" value="Chromosome"/>
</dbReference>
<evidence type="ECO:0000259" key="1">
    <source>
        <dbReference type="Pfam" id="PF18657"/>
    </source>
</evidence>
<feature type="domain" description="YDG" evidence="1">
    <location>
        <begin position="1010"/>
        <end position="1080"/>
    </location>
</feature>
<feature type="domain" description="YDG" evidence="1">
    <location>
        <begin position="1358"/>
        <end position="1428"/>
    </location>
</feature>
<organism evidence="2 3">
    <name type="scientific">Lacibacter sediminis</name>
    <dbReference type="NCBI Taxonomy" id="2760713"/>
    <lineage>
        <taxon>Bacteria</taxon>
        <taxon>Pseudomonadati</taxon>
        <taxon>Bacteroidota</taxon>
        <taxon>Chitinophagia</taxon>
        <taxon>Chitinophagales</taxon>
        <taxon>Chitinophagaceae</taxon>
        <taxon>Lacibacter</taxon>
    </lineage>
</organism>
<evidence type="ECO:0000313" key="2">
    <source>
        <dbReference type="EMBL" id="QNA43363.1"/>
    </source>
</evidence>
<feature type="domain" description="YDG" evidence="1">
    <location>
        <begin position="401"/>
        <end position="471"/>
    </location>
</feature>
<feature type="domain" description="YDG" evidence="1">
    <location>
        <begin position="1706"/>
        <end position="1776"/>
    </location>
</feature>
<proteinExistence type="predicted"/>
<feature type="domain" description="YDG" evidence="1">
    <location>
        <begin position="575"/>
        <end position="645"/>
    </location>
</feature>
<evidence type="ECO:0000313" key="3">
    <source>
        <dbReference type="Proteomes" id="UP000515344"/>
    </source>
</evidence>
<dbReference type="InterPro" id="IPR041248">
    <property type="entry name" value="YDG"/>
</dbReference>
<accession>A0A7G5XD10</accession>
<feature type="domain" description="YDG" evidence="1">
    <location>
        <begin position="1445"/>
        <end position="1515"/>
    </location>
</feature>
<feature type="domain" description="YDG" evidence="1">
    <location>
        <begin position="1619"/>
        <end position="1689"/>
    </location>
</feature>
<feature type="domain" description="YDG" evidence="1">
    <location>
        <begin position="488"/>
        <end position="558"/>
    </location>
</feature>
<feature type="domain" description="YDG" evidence="1">
    <location>
        <begin position="1532"/>
        <end position="1602"/>
    </location>
</feature>